<evidence type="ECO:0008006" key="3">
    <source>
        <dbReference type="Google" id="ProtNLM"/>
    </source>
</evidence>
<proteinExistence type="predicted"/>
<dbReference type="RefSeq" id="WP_191799367.1">
    <property type="nucleotide sequence ID" value="NZ_JACSQL010000002.1"/>
</dbReference>
<reference evidence="1 2" key="1">
    <citation type="submission" date="2020-08" db="EMBL/GenBank/DDBJ databases">
        <title>A Genomic Blueprint of the Chicken Gut Microbiome.</title>
        <authorList>
            <person name="Gilroy R."/>
            <person name="Ravi A."/>
            <person name="Getino M."/>
            <person name="Pursley I."/>
            <person name="Horton D.L."/>
            <person name="Alikhan N.-F."/>
            <person name="Baker D."/>
            <person name="Gharbi K."/>
            <person name="Hall N."/>
            <person name="Watson M."/>
            <person name="Adriaenssens E.M."/>
            <person name="Foster-Nyarko E."/>
            <person name="Jarju S."/>
            <person name="Secka A."/>
            <person name="Antonio M."/>
            <person name="Oren A."/>
            <person name="Chaudhuri R."/>
            <person name="La Ragione R.M."/>
            <person name="Hildebrand F."/>
            <person name="Pallen M.J."/>
        </authorList>
    </citation>
    <scope>NUCLEOTIDE SEQUENCE [LARGE SCALE GENOMIC DNA]</scope>
    <source>
        <strain evidence="1 2">Sa2BVA9</strain>
    </source>
</reference>
<keyword evidence="2" id="KW-1185">Reference proteome</keyword>
<protein>
    <recommendedName>
        <fullName evidence="3">AAA domain-containing protein</fullName>
    </recommendedName>
</protein>
<sequence>MSIVTFWSPYQRSGTTSNMISVAYMIGLSERLRTLVMHMDYAGESCELGMPIRETNTDFVLDQLSTTGWDAMFRLYSSGSLTKEKFRDCTVPLLRNQLDLLPGKYRLPFTGEMDLSMKQISSIFKITNAAYDLILLDAGSGESWERDIMKDSDVVVVNLNQNMREVEQFFTNTKWKEEWEQKKIIISLGLYDRDSNCTPANIKRRFGYRDPILPIPYCSPYRDAWNRRDIGTYIHQTINMDKKSGEMGELAASIRELSKMIMESAGLRSILKQLERGA</sequence>
<dbReference type="InterPro" id="IPR027417">
    <property type="entry name" value="P-loop_NTPase"/>
</dbReference>
<organism evidence="1 2">
    <name type="scientific">Paenibacillus gallinarum</name>
    <dbReference type="NCBI Taxonomy" id="2762232"/>
    <lineage>
        <taxon>Bacteria</taxon>
        <taxon>Bacillati</taxon>
        <taxon>Bacillota</taxon>
        <taxon>Bacilli</taxon>
        <taxon>Bacillales</taxon>
        <taxon>Paenibacillaceae</taxon>
        <taxon>Paenibacillus</taxon>
    </lineage>
</organism>
<gene>
    <name evidence="1" type="ORF">H9647_08885</name>
</gene>
<evidence type="ECO:0000313" key="1">
    <source>
        <dbReference type="EMBL" id="MBD7968178.1"/>
    </source>
</evidence>
<dbReference type="Proteomes" id="UP000608071">
    <property type="component" value="Unassembled WGS sequence"/>
</dbReference>
<comment type="caution">
    <text evidence="1">The sequence shown here is derived from an EMBL/GenBank/DDBJ whole genome shotgun (WGS) entry which is preliminary data.</text>
</comment>
<dbReference type="EMBL" id="JACSQL010000002">
    <property type="protein sequence ID" value="MBD7968178.1"/>
    <property type="molecule type" value="Genomic_DNA"/>
</dbReference>
<name>A0ABR8SXF9_9BACL</name>
<accession>A0ABR8SXF9</accession>
<dbReference type="Gene3D" id="3.40.50.300">
    <property type="entry name" value="P-loop containing nucleotide triphosphate hydrolases"/>
    <property type="match status" value="1"/>
</dbReference>
<evidence type="ECO:0000313" key="2">
    <source>
        <dbReference type="Proteomes" id="UP000608071"/>
    </source>
</evidence>